<protein>
    <submittedName>
        <fullName evidence="2">Uncharacterized protein</fullName>
    </submittedName>
</protein>
<dbReference type="EMBL" id="LKEU01000020">
    <property type="protein sequence ID" value="OFV71516.1"/>
    <property type="molecule type" value="Genomic_DNA"/>
</dbReference>
<keyword evidence="1" id="KW-1133">Transmembrane helix</keyword>
<evidence type="ECO:0000313" key="3">
    <source>
        <dbReference type="Proteomes" id="UP000176244"/>
    </source>
</evidence>
<keyword evidence="1" id="KW-0812">Transmembrane</keyword>
<dbReference type="AlphaFoldDB" id="A0A1F2PLG3"/>
<sequence>MLNEINEITKYRKQEKEIEREKYRRRTRFTVVGICIAVASILFPFWKSYSIEKDDLLAQTVFERMEGYSFENKENENGKWKRIMFYSDGFLYYYSGKNIDTSINEDSIQYMYKQIGDDSFQFFTEGHVVEGQFINYYTSEELQQEMTFMSFMKDGIPGSYNYRGILNNGQLKLVDEEGEVYILERVK</sequence>
<keyword evidence="1" id="KW-0472">Membrane</keyword>
<proteinExistence type="predicted"/>
<dbReference type="OrthoDB" id="9893967at2"/>
<evidence type="ECO:0000313" key="2">
    <source>
        <dbReference type="EMBL" id="OFV71516.1"/>
    </source>
</evidence>
<comment type="caution">
    <text evidence="2">The sequence shown here is derived from an EMBL/GenBank/DDBJ whole genome shotgun (WGS) entry which is preliminary data.</text>
</comment>
<dbReference type="RefSeq" id="WP_070370357.1">
    <property type="nucleotide sequence ID" value="NZ_LKEU01000020.1"/>
</dbReference>
<feature type="transmembrane region" description="Helical" evidence="1">
    <location>
        <begin position="29"/>
        <end position="46"/>
    </location>
</feature>
<reference evidence="2 3" key="1">
    <citation type="submission" date="2015-09" db="EMBL/GenBank/DDBJ databases">
        <title>Genome sequence of Acetobacterium wieringae DSM 1911.</title>
        <authorList>
            <person name="Poehlein A."/>
            <person name="Bengelsdorf F.R."/>
            <person name="Schiel-Bengelsdorf B."/>
            <person name="Duerre P."/>
            <person name="Daniel R."/>
        </authorList>
    </citation>
    <scope>NUCLEOTIDE SEQUENCE [LARGE SCALE GENOMIC DNA]</scope>
    <source>
        <strain evidence="2 3">DSM 1911</strain>
    </source>
</reference>
<evidence type="ECO:0000256" key="1">
    <source>
        <dbReference type="SAM" id="Phobius"/>
    </source>
</evidence>
<name>A0A1F2PLG3_9FIRM</name>
<accession>A0A1F2PLG3</accession>
<organism evidence="2 3">
    <name type="scientific">Acetobacterium wieringae</name>
    <dbReference type="NCBI Taxonomy" id="52694"/>
    <lineage>
        <taxon>Bacteria</taxon>
        <taxon>Bacillati</taxon>
        <taxon>Bacillota</taxon>
        <taxon>Clostridia</taxon>
        <taxon>Eubacteriales</taxon>
        <taxon>Eubacteriaceae</taxon>
        <taxon>Acetobacterium</taxon>
    </lineage>
</organism>
<gene>
    <name evidence="2" type="ORF">ACWI_10160</name>
</gene>
<dbReference type="Proteomes" id="UP000176244">
    <property type="component" value="Unassembled WGS sequence"/>
</dbReference>